<evidence type="ECO:0008006" key="4">
    <source>
        <dbReference type="Google" id="ProtNLM"/>
    </source>
</evidence>
<dbReference type="AlphaFoldDB" id="A0A1E5LIH6"/>
<gene>
    <name evidence="2" type="ORF">BFG57_10980</name>
</gene>
<feature type="region of interest" description="Disordered" evidence="1">
    <location>
        <begin position="1"/>
        <end position="25"/>
    </location>
</feature>
<evidence type="ECO:0000313" key="3">
    <source>
        <dbReference type="Proteomes" id="UP000095209"/>
    </source>
</evidence>
<accession>A0A1E5LIH6</accession>
<sequence>MTLIATIDSEGSPQSGQKHRSSNNFKIEDIPSNTEKLYWEITENDKSDVISFSVKEDVTILTDPIIFNSLKNGSYTEVVKNDSVYIADPKNTGGKSFTVNVYSVQ</sequence>
<comment type="caution">
    <text evidence="2">The sequence shown here is derived from an EMBL/GenBank/DDBJ whole genome shotgun (WGS) entry which is preliminary data.</text>
</comment>
<proteinExistence type="predicted"/>
<dbReference type="EMBL" id="MJEH01000008">
    <property type="protein sequence ID" value="OEH93875.1"/>
    <property type="molecule type" value="Genomic_DNA"/>
</dbReference>
<dbReference type="STRING" id="1305675.BFG57_10980"/>
<organism evidence="2 3">
    <name type="scientific">Bacillus solimangrovi</name>
    <dbReference type="NCBI Taxonomy" id="1305675"/>
    <lineage>
        <taxon>Bacteria</taxon>
        <taxon>Bacillati</taxon>
        <taxon>Bacillota</taxon>
        <taxon>Bacilli</taxon>
        <taxon>Bacillales</taxon>
        <taxon>Bacillaceae</taxon>
        <taxon>Bacillus</taxon>
    </lineage>
</organism>
<dbReference type="Proteomes" id="UP000095209">
    <property type="component" value="Unassembled WGS sequence"/>
</dbReference>
<protein>
    <recommendedName>
        <fullName evidence="4">DeoR family transcriptional regulator</fullName>
    </recommendedName>
</protein>
<evidence type="ECO:0000313" key="2">
    <source>
        <dbReference type="EMBL" id="OEH93875.1"/>
    </source>
</evidence>
<name>A0A1E5LIH6_9BACI</name>
<reference evidence="2 3" key="1">
    <citation type="submission" date="2016-08" db="EMBL/GenBank/DDBJ databases">
        <title>Genome of Bacillus solimangrovi GH2-4.</title>
        <authorList>
            <person name="Lim S."/>
            <person name="Kim B.-C."/>
        </authorList>
    </citation>
    <scope>NUCLEOTIDE SEQUENCE [LARGE SCALE GENOMIC DNA]</scope>
    <source>
        <strain evidence="2 3">GH2-4</strain>
    </source>
</reference>
<evidence type="ECO:0000256" key="1">
    <source>
        <dbReference type="SAM" id="MobiDB-lite"/>
    </source>
</evidence>
<keyword evidence="3" id="KW-1185">Reference proteome</keyword>